<dbReference type="AlphaFoldDB" id="A0A6L8K4D9"/>
<feature type="signal peptide" evidence="1">
    <location>
        <begin position="1"/>
        <end position="16"/>
    </location>
</feature>
<evidence type="ECO:0000313" key="2">
    <source>
        <dbReference type="EMBL" id="MYM22100.1"/>
    </source>
</evidence>
<keyword evidence="1" id="KW-0732">Signal</keyword>
<organism evidence="2 3">
    <name type="scientific">Duganella flavida</name>
    <dbReference type="NCBI Taxonomy" id="2692175"/>
    <lineage>
        <taxon>Bacteria</taxon>
        <taxon>Pseudomonadati</taxon>
        <taxon>Pseudomonadota</taxon>
        <taxon>Betaproteobacteria</taxon>
        <taxon>Burkholderiales</taxon>
        <taxon>Oxalobacteraceae</taxon>
        <taxon>Telluria group</taxon>
        <taxon>Duganella</taxon>
    </lineage>
</organism>
<keyword evidence="3" id="KW-1185">Reference proteome</keyword>
<reference evidence="2 3" key="1">
    <citation type="submission" date="2019-12" db="EMBL/GenBank/DDBJ databases">
        <title>Novel species isolated from a subtropical stream in China.</title>
        <authorList>
            <person name="Lu H."/>
        </authorList>
    </citation>
    <scope>NUCLEOTIDE SEQUENCE [LARGE SCALE GENOMIC DNA]</scope>
    <source>
        <strain evidence="2 3">FT135W</strain>
    </source>
</reference>
<sequence>MKALLVLLAVSGSALANDADLLRCRAIPDISSRVACYDAIPVAATPVAPVAAVAAPAPAAVKPVAAPAATFGLNATQMRKADEPNFIESTLIGHIDGWSAGTQFRLANGQIWRVADDSTGSINEVDNPKVKITRNALGTLFLEIEGTTQAPRVRRVQ</sequence>
<evidence type="ECO:0008006" key="4">
    <source>
        <dbReference type="Google" id="ProtNLM"/>
    </source>
</evidence>
<comment type="caution">
    <text evidence="2">The sequence shown here is derived from an EMBL/GenBank/DDBJ whole genome shotgun (WGS) entry which is preliminary data.</text>
</comment>
<protein>
    <recommendedName>
        <fullName evidence="4">Type IV pilus biogenesis protein PilP</fullName>
    </recommendedName>
</protein>
<gene>
    <name evidence="2" type="ORF">GTP46_05505</name>
</gene>
<dbReference type="Proteomes" id="UP000479335">
    <property type="component" value="Unassembled WGS sequence"/>
</dbReference>
<accession>A0A6L8K4D9</accession>
<dbReference type="RefSeq" id="WP_161005617.1">
    <property type="nucleotide sequence ID" value="NZ_WWCN01000003.1"/>
</dbReference>
<evidence type="ECO:0000256" key="1">
    <source>
        <dbReference type="SAM" id="SignalP"/>
    </source>
</evidence>
<evidence type="ECO:0000313" key="3">
    <source>
        <dbReference type="Proteomes" id="UP000479335"/>
    </source>
</evidence>
<proteinExistence type="predicted"/>
<feature type="chain" id="PRO_5026718597" description="Type IV pilus biogenesis protein PilP" evidence="1">
    <location>
        <begin position="17"/>
        <end position="157"/>
    </location>
</feature>
<name>A0A6L8K4D9_9BURK</name>
<dbReference type="EMBL" id="WWCN01000003">
    <property type="protein sequence ID" value="MYM22100.1"/>
    <property type="molecule type" value="Genomic_DNA"/>
</dbReference>